<dbReference type="PROSITE" id="PS51273">
    <property type="entry name" value="GATASE_TYPE_1"/>
    <property type="match status" value="1"/>
</dbReference>
<dbReference type="Gene3D" id="3.40.50.880">
    <property type="match status" value="1"/>
</dbReference>
<dbReference type="Proteomes" id="UP000005777">
    <property type="component" value="Unassembled WGS sequence"/>
</dbReference>
<dbReference type="Pfam" id="PF00117">
    <property type="entry name" value="GATase"/>
    <property type="match status" value="1"/>
</dbReference>
<dbReference type="PANTHER" id="PTHR42695:SF5">
    <property type="entry name" value="GLUTAMINE AMIDOTRANSFERASE YLR126C-RELATED"/>
    <property type="match status" value="1"/>
</dbReference>
<reference evidence="2 3" key="1">
    <citation type="submission" date="2012-01" db="EMBL/GenBank/DDBJ databases">
        <title>The Genome Sequence of Scardovia inopinata F0304.</title>
        <authorList>
            <consortium name="The Broad Institute Genome Sequencing Platform"/>
            <person name="Ward D."/>
            <person name="Earl A."/>
            <person name="Feldgarden M."/>
            <person name="Gevers D."/>
            <person name="Young S."/>
            <person name="Zeng Q."/>
            <person name="Koehrsen M."/>
            <person name="Alvarado L."/>
            <person name="Berlin A.M."/>
            <person name="Borenstein D."/>
            <person name="Chapman S.B."/>
            <person name="Chen Z."/>
            <person name="Engels R."/>
            <person name="Freedman E."/>
            <person name="Gellesch M."/>
            <person name="Goldberg J."/>
            <person name="Griggs A."/>
            <person name="Gujja S."/>
            <person name="Heilman E.R."/>
            <person name="Heiman D.I."/>
            <person name="Hepburn T.A."/>
            <person name="Howarth C."/>
            <person name="Jen D."/>
            <person name="Larson L."/>
            <person name="Mehta T."/>
            <person name="Park D."/>
            <person name="Pearson M."/>
            <person name="Richards J."/>
            <person name="Roberts A."/>
            <person name="Saif S."/>
            <person name="Shea T.D."/>
            <person name="Shenoy N."/>
            <person name="Sisk P."/>
            <person name="Stolte C."/>
            <person name="Sykes S.N."/>
            <person name="Walk T."/>
            <person name="White J."/>
            <person name="Yandava C."/>
            <person name="Izard J."/>
            <person name="Baranova O.V."/>
            <person name="Blanton J.M."/>
            <person name="Tanner A.C."/>
            <person name="Dewhirst F."/>
            <person name="Haas B."/>
            <person name="Nusbaum C."/>
            <person name="Birren B."/>
        </authorList>
    </citation>
    <scope>NUCLEOTIDE SEQUENCE [LARGE SCALE GENOMIC DNA]</scope>
    <source>
        <strain evidence="2 3">F0304</strain>
    </source>
</reference>
<dbReference type="CDD" id="cd01741">
    <property type="entry name" value="GATase1_1"/>
    <property type="match status" value="1"/>
</dbReference>
<feature type="domain" description="Glutamine amidotransferase" evidence="1">
    <location>
        <begin position="46"/>
        <end position="181"/>
    </location>
</feature>
<dbReference type="AlphaFoldDB" id="W5IH91"/>
<sequence length="239" mass="26032">MAQSQVLIFQHVPWEKPGRIAYSLEDCGLDYCTLSVAGEENPDLPEVADLSGLVIMGGPMGARDFDAYPGLKAENRLAKAAIKAGIPTIGVCLGHQIMAAALGAKVKSGDNQEIGFFPISRQARDSYLPLGKQPQTVLHWHGDTVACPEGGTLLASSQKTKNQAFRYGSALGMQFHLEVDSLLFEEWMSTKEMTGGMKKSDISRLKDDFDRYSSSIQLLADSVFSAFAARCMTFMRDKA</sequence>
<dbReference type="SUPFAM" id="SSF52317">
    <property type="entry name" value="Class I glutamine amidotransferase-like"/>
    <property type="match status" value="1"/>
</dbReference>
<organism evidence="2 3">
    <name type="scientific">Scardovia inopinata F0304</name>
    <dbReference type="NCBI Taxonomy" id="641146"/>
    <lineage>
        <taxon>Bacteria</taxon>
        <taxon>Bacillati</taxon>
        <taxon>Actinomycetota</taxon>
        <taxon>Actinomycetes</taxon>
        <taxon>Bifidobacteriales</taxon>
        <taxon>Bifidobacteriaceae</taxon>
        <taxon>Scardovia</taxon>
    </lineage>
</organism>
<dbReference type="HOGENOM" id="CLU_054974_3_0_11"/>
<name>W5IH91_SCAIO</name>
<evidence type="ECO:0000259" key="1">
    <source>
        <dbReference type="Pfam" id="PF00117"/>
    </source>
</evidence>
<evidence type="ECO:0000313" key="3">
    <source>
        <dbReference type="Proteomes" id="UP000005777"/>
    </source>
</evidence>
<dbReference type="InterPro" id="IPR044992">
    <property type="entry name" value="ChyE-like"/>
</dbReference>
<protein>
    <recommendedName>
        <fullName evidence="1">Glutamine amidotransferase domain-containing protein</fullName>
    </recommendedName>
</protein>
<gene>
    <name evidence="2" type="ORF">HMPREF9020_01296</name>
</gene>
<keyword evidence="3" id="KW-1185">Reference proteome</keyword>
<evidence type="ECO:0000313" key="2">
    <source>
        <dbReference type="EMBL" id="EFG26215.1"/>
    </source>
</evidence>
<dbReference type="InterPro" id="IPR017926">
    <property type="entry name" value="GATASE"/>
</dbReference>
<dbReference type="EMBL" id="ADCX01000012">
    <property type="protein sequence ID" value="EFG26215.1"/>
    <property type="molecule type" value="Genomic_DNA"/>
</dbReference>
<accession>W5IH91</accession>
<dbReference type="RefSeq" id="WP_006293688.1">
    <property type="nucleotide sequence ID" value="NZ_GG770226.1"/>
</dbReference>
<dbReference type="GO" id="GO:0005829">
    <property type="term" value="C:cytosol"/>
    <property type="evidence" value="ECO:0007669"/>
    <property type="project" value="TreeGrafter"/>
</dbReference>
<proteinExistence type="predicted"/>
<dbReference type="eggNOG" id="COG0518">
    <property type="taxonomic scope" value="Bacteria"/>
</dbReference>
<comment type="caution">
    <text evidence="2">The sequence shown here is derived from an EMBL/GenBank/DDBJ whole genome shotgun (WGS) entry which is preliminary data.</text>
</comment>
<dbReference type="InterPro" id="IPR029062">
    <property type="entry name" value="Class_I_gatase-like"/>
</dbReference>
<dbReference type="PANTHER" id="PTHR42695">
    <property type="entry name" value="GLUTAMINE AMIDOTRANSFERASE YLR126C-RELATED"/>
    <property type="match status" value="1"/>
</dbReference>